<dbReference type="NCBIfam" id="TIGR01511">
    <property type="entry name" value="ATPase-IB1_Cu"/>
    <property type="match status" value="1"/>
</dbReference>
<comment type="subcellular location">
    <subcellularLocation>
        <location evidence="1 7">Membrane</location>
    </subcellularLocation>
</comment>
<dbReference type="EMBL" id="JAPCWZ010000003">
    <property type="protein sequence ID" value="KAK8872902.1"/>
    <property type="molecule type" value="Genomic_DNA"/>
</dbReference>
<dbReference type="NCBIfam" id="TIGR01494">
    <property type="entry name" value="ATPase_P-type"/>
    <property type="match status" value="1"/>
</dbReference>
<feature type="region of interest" description="Disordered" evidence="8">
    <location>
        <begin position="563"/>
        <end position="598"/>
    </location>
</feature>
<dbReference type="SUPFAM" id="SSF81653">
    <property type="entry name" value="Calcium ATPase, transduction domain A"/>
    <property type="match status" value="1"/>
</dbReference>
<dbReference type="PANTHER" id="PTHR46594:SF4">
    <property type="entry name" value="P-TYPE CATION-TRANSPORTING ATPASE"/>
    <property type="match status" value="1"/>
</dbReference>
<evidence type="ECO:0000256" key="8">
    <source>
        <dbReference type="SAM" id="MobiDB-lite"/>
    </source>
</evidence>
<evidence type="ECO:0000313" key="11">
    <source>
        <dbReference type="Proteomes" id="UP001390339"/>
    </source>
</evidence>
<feature type="transmembrane region" description="Helical" evidence="7">
    <location>
        <begin position="1053"/>
        <end position="1077"/>
    </location>
</feature>
<keyword evidence="2 7" id="KW-0812">Transmembrane</keyword>
<feature type="transmembrane region" description="Helical" evidence="7">
    <location>
        <begin position="118"/>
        <end position="140"/>
    </location>
</feature>
<dbReference type="InterPro" id="IPR049326">
    <property type="entry name" value="Rhodopsin_dom_fungi"/>
</dbReference>
<feature type="compositionally biased region" description="Basic and acidic residues" evidence="8">
    <location>
        <begin position="345"/>
        <end position="354"/>
    </location>
</feature>
<gene>
    <name evidence="10" type="ORF">PGQ11_003416</name>
</gene>
<feature type="transmembrane region" description="Helical" evidence="7">
    <location>
        <begin position="231"/>
        <end position="252"/>
    </location>
</feature>
<sequence>MNTSFDQLSGGDRAQIAYSLSPITPLSGKPLGLIVVTSLLLTGVTLFVALRVLVRVLTRNTEPNERSVWGHDDTLVVLGFITFIPVTIYTALSALYGVGNHDEGLNEFIKLRALEYHFYWEVCITFTILFARCAIVTTLFDLTKGSHLVPHLWFVLAFSAGVFIWDIANDIATCDPIAATWNPALGTCSHDAFLAGSSGMFVGSAISFAIDISLVAIAWRVLQRFEFSKEAKWAIGVLFTLAIYASIAPLARFPSFDAYAVSHEELYKLYGIMIWSNIEGGVALIIISIPPLARISMGYFGERSGGLVVRKHKRGAHDSATRDGNPIQGTIEFYHSERLFVDDKDKTSPKHADEPSETCNSQTPDLTAVYSVEKARGCCSPKVEQKATEAQTGGGCCSGGAGDRSPISEANTTEETDCCKPAPASIASTDCGGGSCCEAPKPATKCAGASGPSSDKLDPCCKGEEAKDTASADTPVCCQGKPSPCCNDDCIDRIALRECGKALNDPTGHCAAGGKSENICYHVAQLTFCQTIPVARNKYAERLEAIGCICRALIALGQKSCCANPKESSSVKAKSRTPRPKKQKAADRNLGDSSSSLKGCAEQDANASRAPPKSCSGDACCSGKAASPPGTSELQPATRDLNSGIDVEKGFPGAEHAIVCVTGMTCTGCETKLVRALESFQGVKNLKASLVMSRAEFDYDSRIISAAEVIRQLERKTGFECEEISTKGASIDVLPTGDVQAFAQQTLPLGVTSTTVIGKDTVKIHFDPKVVGARDLVEKAFGTRLDLAPIRQDSTLDAGNKHVRHMGYMTILSAVLTIPVLVLAWAPLADRPVTYGAVSLALATIVQVAIAGPFYPAALKSLFFSRLIEMDLLIVLSTSAAYVFSVISFGYLAAGIPLATGQFFETSTLLVTLIMVGRYVSAFARHEALKSISIRSLQETQATLVSTDDGVPERDVDSRLLQYGDVFKLTPDCRAPTDGIVVSGSSEIDESMLTGESRPVEKHPGSLIAAGSINGHGTLTVRLTRLPDENTISMIAGMVDDAKLTKPHLQSMANYVASLFVPLVIGLTVLVFVVWIGVGIRQQERTGTEAAIQATTYAITVLIVSCPCAIGLAVPMIIVIASGMAARRGVIFKSATGIETVHKATHIVFDKTGTLTEGVISVVEEEYLNGADSSSTAAAILGLVDGIKHPVSVAMASHLKSRGVKPVVVRDVKSLTGKGVEGTMGESQVQAGNSRWLGLESDERVQKISALGLTTLCVTIDSYLVAVFGLSDSVRTEAVSVITELKKRGIELSILSGDEAQAVARVAEAVGIPASMVKAHCSPADKAKYIKDLICVSSIGPSGNGRRGKKESANNNVIFVGDGTNDAPALAQANTGVHLPPPNPSGSTASVADVASSAADVVLLRSSLEGLVDMLDLSRAAVRRIWFNFGWSFVYNVFAILLAAGAFVSANGGGGPRGEVRIPPEYAGLGELVSVLPVILVAVSLRWARF</sequence>
<feature type="region of interest" description="Disordered" evidence="8">
    <location>
        <begin position="345"/>
        <end position="364"/>
    </location>
</feature>
<dbReference type="Pfam" id="PF00403">
    <property type="entry name" value="HMA"/>
    <property type="match status" value="1"/>
</dbReference>
<dbReference type="Pfam" id="PF00122">
    <property type="entry name" value="E1-E2_ATPase"/>
    <property type="match status" value="1"/>
</dbReference>
<dbReference type="PANTHER" id="PTHR46594">
    <property type="entry name" value="P-TYPE CATION-TRANSPORTING ATPASE"/>
    <property type="match status" value="1"/>
</dbReference>
<evidence type="ECO:0000256" key="1">
    <source>
        <dbReference type="ARBA" id="ARBA00004370"/>
    </source>
</evidence>
<evidence type="ECO:0000259" key="9">
    <source>
        <dbReference type="PROSITE" id="PS50846"/>
    </source>
</evidence>
<keyword evidence="7" id="KW-0067">ATP-binding</keyword>
<evidence type="ECO:0000256" key="7">
    <source>
        <dbReference type="RuleBase" id="RU362081"/>
    </source>
</evidence>
<dbReference type="InterPro" id="IPR006121">
    <property type="entry name" value="HMA_dom"/>
</dbReference>
<dbReference type="InterPro" id="IPR059000">
    <property type="entry name" value="ATPase_P-type_domA"/>
</dbReference>
<dbReference type="Pfam" id="PF20684">
    <property type="entry name" value="Fung_rhodopsin"/>
    <property type="match status" value="1"/>
</dbReference>
<feature type="transmembrane region" description="Helical" evidence="7">
    <location>
        <begin position="152"/>
        <end position="172"/>
    </location>
</feature>
<dbReference type="PRINTS" id="PR00119">
    <property type="entry name" value="CATATPASE"/>
</dbReference>
<feature type="transmembrane region" description="Helical" evidence="7">
    <location>
        <begin position="192"/>
        <end position="219"/>
    </location>
</feature>
<feature type="transmembrane region" description="Helical" evidence="7">
    <location>
        <begin position="272"/>
        <end position="293"/>
    </location>
</feature>
<dbReference type="SFLD" id="SFLDF00027">
    <property type="entry name" value="p-type_atpase"/>
    <property type="match status" value="1"/>
</dbReference>
<dbReference type="SFLD" id="SFLDS00003">
    <property type="entry name" value="Haloacid_Dehalogenase"/>
    <property type="match status" value="1"/>
</dbReference>
<dbReference type="Gene3D" id="3.30.70.100">
    <property type="match status" value="1"/>
</dbReference>
<evidence type="ECO:0000313" key="10">
    <source>
        <dbReference type="EMBL" id="KAK8872902.1"/>
    </source>
</evidence>
<evidence type="ECO:0000256" key="5">
    <source>
        <dbReference type="ARBA" id="ARBA00022989"/>
    </source>
</evidence>
<dbReference type="Proteomes" id="UP001390339">
    <property type="component" value="Unassembled WGS sequence"/>
</dbReference>
<keyword evidence="3 7" id="KW-0479">Metal-binding</keyword>
<feature type="transmembrane region" description="Helical" evidence="7">
    <location>
        <begin position="1468"/>
        <end position="1488"/>
    </location>
</feature>
<dbReference type="SFLD" id="SFLDG00002">
    <property type="entry name" value="C1.7:_P-type_atpase_like"/>
    <property type="match status" value="1"/>
</dbReference>
<dbReference type="SUPFAM" id="SSF56784">
    <property type="entry name" value="HAD-like"/>
    <property type="match status" value="1"/>
</dbReference>
<dbReference type="InterPro" id="IPR056236">
    <property type="entry name" value="HMA_PCA1"/>
</dbReference>
<comment type="caution">
    <text evidence="10">The sequence shown here is derived from an EMBL/GenBank/DDBJ whole genome shotgun (WGS) entry which is preliminary data.</text>
</comment>
<dbReference type="PROSITE" id="PS00154">
    <property type="entry name" value="ATPASE_E1_E2"/>
    <property type="match status" value="1"/>
</dbReference>
<feature type="transmembrane region" description="Helical" evidence="7">
    <location>
        <begin position="75"/>
        <end position="98"/>
    </location>
</feature>
<dbReference type="InterPro" id="IPR018303">
    <property type="entry name" value="ATPase_P-typ_P_site"/>
</dbReference>
<dbReference type="InterPro" id="IPR027256">
    <property type="entry name" value="P-typ_ATPase_IB"/>
</dbReference>
<name>A0ABR2J653_9PEZI</name>
<feature type="transmembrane region" description="Helical" evidence="7">
    <location>
        <begin position="834"/>
        <end position="858"/>
    </location>
</feature>
<feature type="transmembrane region" description="Helical" evidence="7">
    <location>
        <begin position="1425"/>
        <end position="1448"/>
    </location>
</feature>
<reference evidence="10 11" key="1">
    <citation type="journal article" date="2024" name="IMA Fungus">
        <title>Apiospora arundinis, a panoply of carbohydrate-active enzymes and secondary metabolites.</title>
        <authorList>
            <person name="Sorensen T."/>
            <person name="Petersen C."/>
            <person name="Muurmann A.T."/>
            <person name="Christiansen J.V."/>
            <person name="Brundto M.L."/>
            <person name="Overgaard C.K."/>
            <person name="Boysen A.T."/>
            <person name="Wollenberg R.D."/>
            <person name="Larsen T.O."/>
            <person name="Sorensen J.L."/>
            <person name="Nielsen K.L."/>
            <person name="Sondergaard T.E."/>
        </authorList>
    </citation>
    <scope>NUCLEOTIDE SEQUENCE [LARGE SCALE GENOMIC DNA]</scope>
    <source>
        <strain evidence="10 11">AAU 773</strain>
    </source>
</reference>
<keyword evidence="4" id="KW-1278">Translocase</keyword>
<feature type="transmembrane region" description="Helical" evidence="7">
    <location>
        <begin position="870"/>
        <end position="894"/>
    </location>
</feature>
<keyword evidence="11" id="KW-1185">Reference proteome</keyword>
<dbReference type="InterPro" id="IPR044492">
    <property type="entry name" value="P_typ_ATPase_HD_dom"/>
</dbReference>
<dbReference type="Gene3D" id="3.40.50.1000">
    <property type="entry name" value="HAD superfamily/HAD-like"/>
    <property type="match status" value="1"/>
</dbReference>
<feature type="transmembrane region" description="Helical" evidence="7">
    <location>
        <begin position="808"/>
        <end position="828"/>
    </location>
</feature>
<proteinExistence type="inferred from homology"/>
<dbReference type="PROSITE" id="PS50846">
    <property type="entry name" value="HMA_2"/>
    <property type="match status" value="1"/>
</dbReference>
<dbReference type="Pfam" id="PF24534">
    <property type="entry name" value="HMA_PCA1"/>
    <property type="match status" value="1"/>
</dbReference>
<evidence type="ECO:0000256" key="6">
    <source>
        <dbReference type="ARBA" id="ARBA00023136"/>
    </source>
</evidence>
<keyword evidence="5 7" id="KW-1133">Transmembrane helix</keyword>
<feature type="transmembrane region" description="Helical" evidence="7">
    <location>
        <begin position="906"/>
        <end position="924"/>
    </location>
</feature>
<organism evidence="10 11">
    <name type="scientific">Apiospora arundinis</name>
    <dbReference type="NCBI Taxonomy" id="335852"/>
    <lineage>
        <taxon>Eukaryota</taxon>
        <taxon>Fungi</taxon>
        <taxon>Dikarya</taxon>
        <taxon>Ascomycota</taxon>
        <taxon>Pezizomycotina</taxon>
        <taxon>Sordariomycetes</taxon>
        <taxon>Xylariomycetidae</taxon>
        <taxon>Amphisphaeriales</taxon>
        <taxon>Apiosporaceae</taxon>
        <taxon>Apiospora</taxon>
    </lineage>
</organism>
<feature type="domain" description="HMA" evidence="9">
    <location>
        <begin position="655"/>
        <end position="722"/>
    </location>
</feature>
<comment type="similarity">
    <text evidence="7">Belongs to the cation transport ATPase (P-type) (TC 3.A.3) family. Type IB subfamily.</text>
</comment>
<dbReference type="Gene3D" id="2.70.150.10">
    <property type="entry name" value="Calcium-transporting ATPase, cytoplasmic transduction domain A"/>
    <property type="match status" value="1"/>
</dbReference>
<dbReference type="InterPro" id="IPR036163">
    <property type="entry name" value="HMA_dom_sf"/>
</dbReference>
<evidence type="ECO:0000256" key="3">
    <source>
        <dbReference type="ARBA" id="ARBA00022723"/>
    </source>
</evidence>
<evidence type="ECO:0000256" key="2">
    <source>
        <dbReference type="ARBA" id="ARBA00022692"/>
    </source>
</evidence>
<dbReference type="NCBIfam" id="TIGR01525">
    <property type="entry name" value="ATPase-IB_hvy"/>
    <property type="match status" value="1"/>
</dbReference>
<evidence type="ECO:0000256" key="4">
    <source>
        <dbReference type="ARBA" id="ARBA00022967"/>
    </source>
</evidence>
<dbReference type="Pfam" id="PF00702">
    <property type="entry name" value="Hydrolase"/>
    <property type="match status" value="1"/>
</dbReference>
<feature type="transmembrane region" description="Helical" evidence="7">
    <location>
        <begin position="31"/>
        <end position="54"/>
    </location>
</feature>
<protein>
    <submittedName>
        <fullName evidence="10">P-type cation-transporting</fullName>
    </submittedName>
</protein>
<dbReference type="InterPro" id="IPR023299">
    <property type="entry name" value="ATPase_P-typ_cyto_dom_N"/>
</dbReference>
<dbReference type="SUPFAM" id="SSF55008">
    <property type="entry name" value="HMA, heavy metal-associated domain"/>
    <property type="match status" value="1"/>
</dbReference>
<dbReference type="InterPro" id="IPR008250">
    <property type="entry name" value="ATPase_P-typ_transduc_dom_A_sf"/>
</dbReference>
<dbReference type="InterPro" id="IPR001757">
    <property type="entry name" value="P_typ_ATPase"/>
</dbReference>
<dbReference type="SUPFAM" id="SSF81665">
    <property type="entry name" value="Calcium ATPase, transmembrane domain M"/>
    <property type="match status" value="1"/>
</dbReference>
<keyword evidence="6 7" id="KW-0472">Membrane</keyword>
<dbReference type="CDD" id="cd00371">
    <property type="entry name" value="HMA"/>
    <property type="match status" value="1"/>
</dbReference>
<dbReference type="InterPro" id="IPR023298">
    <property type="entry name" value="ATPase_P-typ_TM_dom_sf"/>
</dbReference>
<keyword evidence="7" id="KW-0547">Nucleotide-binding</keyword>
<dbReference type="Gene3D" id="3.40.1110.10">
    <property type="entry name" value="Calcium-transporting ATPase, cytoplasmic domain N"/>
    <property type="match status" value="1"/>
</dbReference>
<dbReference type="InterPro" id="IPR036412">
    <property type="entry name" value="HAD-like_sf"/>
</dbReference>
<feature type="transmembrane region" description="Helical" evidence="7">
    <location>
        <begin position="1097"/>
        <end position="1121"/>
    </location>
</feature>
<accession>A0ABR2J653</accession>
<feature type="compositionally biased region" description="Basic residues" evidence="8">
    <location>
        <begin position="573"/>
        <end position="583"/>
    </location>
</feature>
<dbReference type="InterPro" id="IPR023214">
    <property type="entry name" value="HAD_sf"/>
</dbReference>